<comment type="caution">
    <text evidence="4">The sequence shown here is derived from an EMBL/GenBank/DDBJ whole genome shotgun (WGS) entry which is preliminary data.</text>
</comment>
<keyword evidence="2" id="KW-0812">Transmembrane</keyword>
<organism evidence="4 5">
    <name type="scientific">Cephalotrichum gorgonifer</name>
    <dbReference type="NCBI Taxonomy" id="2041049"/>
    <lineage>
        <taxon>Eukaryota</taxon>
        <taxon>Fungi</taxon>
        <taxon>Dikarya</taxon>
        <taxon>Ascomycota</taxon>
        <taxon>Pezizomycotina</taxon>
        <taxon>Sordariomycetes</taxon>
        <taxon>Hypocreomycetidae</taxon>
        <taxon>Microascales</taxon>
        <taxon>Microascaceae</taxon>
        <taxon>Cephalotrichum</taxon>
    </lineage>
</organism>
<reference evidence="4" key="1">
    <citation type="submission" date="2018-03" db="EMBL/GenBank/DDBJ databases">
        <authorList>
            <person name="Guldener U."/>
        </authorList>
    </citation>
    <scope>NUCLEOTIDE SEQUENCE</scope>
</reference>
<dbReference type="Proteomes" id="UP001187682">
    <property type="component" value="Unassembled WGS sequence"/>
</dbReference>
<feature type="region of interest" description="Disordered" evidence="1">
    <location>
        <begin position="233"/>
        <end position="258"/>
    </location>
</feature>
<protein>
    <submittedName>
        <fullName evidence="4">Uncharacterized protein</fullName>
    </submittedName>
</protein>
<dbReference type="AlphaFoldDB" id="A0AAE8MYD4"/>
<feature type="signal peptide" evidence="3">
    <location>
        <begin position="1"/>
        <end position="21"/>
    </location>
</feature>
<evidence type="ECO:0000256" key="2">
    <source>
        <dbReference type="SAM" id="Phobius"/>
    </source>
</evidence>
<keyword evidence="2" id="KW-0472">Membrane</keyword>
<proteinExistence type="predicted"/>
<feature type="chain" id="PRO_5042001780" evidence="3">
    <location>
        <begin position="22"/>
        <end position="258"/>
    </location>
</feature>
<sequence length="258" mass="28488">MTYLYLIQCLLALSHIHAAAGETVKSDIRGRYTGALTETFVAPTSCLSEIITLTTDFPSMEVGCRAVGTGSTGNECCPPNWATSRYYSPGVCPKDYQACTLPTTAQRRETTNLCCPSNYDCPTDVYPGLCYSFINTQVAVVYEESDKTYTAHMSRVTATPIQIRFKATDSDVVPIPTESFDLPVEKEKTGRELPRHIKVFIGIGIIIGVIALSLICRYFYVRLLLKRQRGAESETQDTALLAMPSEPEDAPPPYEGRK</sequence>
<evidence type="ECO:0000256" key="1">
    <source>
        <dbReference type="SAM" id="MobiDB-lite"/>
    </source>
</evidence>
<evidence type="ECO:0000256" key="3">
    <source>
        <dbReference type="SAM" id="SignalP"/>
    </source>
</evidence>
<name>A0AAE8MYD4_9PEZI</name>
<gene>
    <name evidence="4" type="ORF">DNG_04702</name>
</gene>
<keyword evidence="3" id="KW-0732">Signal</keyword>
<keyword evidence="2" id="KW-1133">Transmembrane helix</keyword>
<evidence type="ECO:0000313" key="5">
    <source>
        <dbReference type="Proteomes" id="UP001187682"/>
    </source>
</evidence>
<feature type="transmembrane region" description="Helical" evidence="2">
    <location>
        <begin position="199"/>
        <end position="220"/>
    </location>
</feature>
<evidence type="ECO:0000313" key="4">
    <source>
        <dbReference type="EMBL" id="SPO02029.1"/>
    </source>
</evidence>
<keyword evidence="5" id="KW-1185">Reference proteome</keyword>
<dbReference type="EMBL" id="ONZQ02000005">
    <property type="protein sequence ID" value="SPO02029.1"/>
    <property type="molecule type" value="Genomic_DNA"/>
</dbReference>
<accession>A0AAE8MYD4</accession>